<feature type="compositionally biased region" description="Acidic residues" evidence="10">
    <location>
        <begin position="99"/>
        <end position="109"/>
    </location>
</feature>
<evidence type="ECO:0000313" key="13">
    <source>
        <dbReference type="Proteomes" id="UP000613740"/>
    </source>
</evidence>
<feature type="compositionally biased region" description="Low complexity" evidence="10">
    <location>
        <begin position="329"/>
        <end position="348"/>
    </location>
</feature>
<feature type="region of interest" description="Disordered" evidence="10">
    <location>
        <begin position="479"/>
        <end position="502"/>
    </location>
</feature>
<evidence type="ECO:0000256" key="7">
    <source>
        <dbReference type="ARBA" id="ARBA00023015"/>
    </source>
</evidence>
<keyword evidence="7" id="KW-0805">Transcription regulation</keyword>
<feature type="region of interest" description="Disordered" evidence="10">
    <location>
        <begin position="139"/>
        <end position="158"/>
    </location>
</feature>
<evidence type="ECO:0000256" key="1">
    <source>
        <dbReference type="ARBA" id="ARBA00004123"/>
    </source>
</evidence>
<sequence>MPNTEEMDLDKERQQRIAKNQAMLAELGVNNAVLAAKRAAAEEKAPKAKPAAARKPRAPAKPKVVLPPRRSGRLAGEEAPATVELDDDGKPIERVERKDEEEEEDSGDGELVEVIDNTDLRVRAGRGPVTATEEELAALLKQSRGPTSNRRGQKASKTQHKRAITCHFCRQKKLCGEEECPRCKGNDSKADCIGKSQCSRCHSFKGVFCRACLDCRYGLQLEEVRADPNWLCAHCYEQEHGPWEKHGWYCNTSFCMEDRGMKPTGQAIYEARRAGYKSVAHWLQALTLAMTPAEVAAIKTAGKWGAQTEDEEKEEEDQQQEQQEEVGKAEAGTAGGNAAASAEQVAEGGPRGTTRKAAAEAPTQTALVAVPELTSGGAEEEQEEAQQTRLEPSSSGGNGAGEEGGVEAGVELEAEVEGAAAGAGLGEPEQHAEEATAGLDVPLLKRRRVGRKAAAEEMKAQEAVKAQEAAAAAVAAAAALGDKTDEPLASRRRTGRVTRARA</sequence>
<evidence type="ECO:0000256" key="2">
    <source>
        <dbReference type="ARBA" id="ARBA00004496"/>
    </source>
</evidence>
<dbReference type="PANTHER" id="PTHR31169">
    <property type="entry name" value="OS05G0300700 PROTEIN"/>
    <property type="match status" value="1"/>
</dbReference>
<dbReference type="AlphaFoldDB" id="A0A835WUS3"/>
<dbReference type="PANTHER" id="PTHR31169:SF15">
    <property type="entry name" value="EXPRESSED PROTEIN"/>
    <property type="match status" value="1"/>
</dbReference>
<evidence type="ECO:0000256" key="9">
    <source>
        <dbReference type="ARBA" id="ARBA00023242"/>
    </source>
</evidence>
<accession>A0A835WUS3</accession>
<feature type="compositionally biased region" description="Gly residues" evidence="10">
    <location>
        <begin position="396"/>
        <end position="407"/>
    </location>
</feature>
<evidence type="ECO:0000256" key="5">
    <source>
        <dbReference type="ARBA" id="ARBA00022553"/>
    </source>
</evidence>
<evidence type="ECO:0000313" key="12">
    <source>
        <dbReference type="EMBL" id="KAG2453091.1"/>
    </source>
</evidence>
<keyword evidence="6" id="KW-0832">Ubl conjugation</keyword>
<keyword evidence="5" id="KW-0597">Phosphoprotein</keyword>
<feature type="domain" description="Zinc-finger" evidence="11">
    <location>
        <begin position="160"/>
        <end position="283"/>
    </location>
</feature>
<evidence type="ECO:0000256" key="10">
    <source>
        <dbReference type="SAM" id="MobiDB-lite"/>
    </source>
</evidence>
<keyword evidence="9" id="KW-0539">Nucleus</keyword>
<dbReference type="OrthoDB" id="298344at2759"/>
<evidence type="ECO:0000256" key="8">
    <source>
        <dbReference type="ARBA" id="ARBA00023163"/>
    </source>
</evidence>
<dbReference type="EMBL" id="JAEHOD010000004">
    <property type="protein sequence ID" value="KAG2453091.1"/>
    <property type="molecule type" value="Genomic_DNA"/>
</dbReference>
<keyword evidence="13" id="KW-1185">Reference proteome</keyword>
<dbReference type="InterPro" id="IPR040221">
    <property type="entry name" value="CDCA7/CDA7L"/>
</dbReference>
<organism evidence="12 13">
    <name type="scientific">Chlamydomonas schloesseri</name>
    <dbReference type="NCBI Taxonomy" id="2026947"/>
    <lineage>
        <taxon>Eukaryota</taxon>
        <taxon>Viridiplantae</taxon>
        <taxon>Chlorophyta</taxon>
        <taxon>core chlorophytes</taxon>
        <taxon>Chlorophyceae</taxon>
        <taxon>CS clade</taxon>
        <taxon>Chlamydomonadales</taxon>
        <taxon>Chlamydomonadaceae</taxon>
        <taxon>Chlamydomonas</taxon>
    </lineage>
</organism>
<feature type="region of interest" description="Disordered" evidence="10">
    <location>
        <begin position="40"/>
        <end position="109"/>
    </location>
</feature>
<evidence type="ECO:0000256" key="6">
    <source>
        <dbReference type="ARBA" id="ARBA00022843"/>
    </source>
</evidence>
<dbReference type="InterPro" id="IPR018866">
    <property type="entry name" value="Znf-4CXXC_R1"/>
</dbReference>
<feature type="region of interest" description="Disordered" evidence="10">
    <location>
        <begin position="302"/>
        <end position="409"/>
    </location>
</feature>
<keyword evidence="3" id="KW-0963">Cytoplasm</keyword>
<gene>
    <name evidence="12" type="ORF">HYH02_002423</name>
</gene>
<comment type="caution">
    <text evidence="12">The sequence shown here is derived from an EMBL/GenBank/DDBJ whole genome shotgun (WGS) entry which is preliminary data.</text>
</comment>
<comment type="subcellular location">
    <subcellularLocation>
        <location evidence="2">Cytoplasm</location>
    </subcellularLocation>
    <subcellularLocation>
        <location evidence="1">Nucleus</location>
    </subcellularLocation>
</comment>
<keyword evidence="4" id="KW-1017">Isopeptide bond</keyword>
<dbReference type="Pfam" id="PF10497">
    <property type="entry name" value="zf-4CXXC_R1"/>
    <property type="match status" value="1"/>
</dbReference>
<reference evidence="12" key="1">
    <citation type="journal article" date="2020" name="bioRxiv">
        <title>Comparative genomics of Chlamydomonas.</title>
        <authorList>
            <person name="Craig R.J."/>
            <person name="Hasan A.R."/>
            <person name="Ness R.W."/>
            <person name="Keightley P.D."/>
        </authorList>
    </citation>
    <scope>NUCLEOTIDE SEQUENCE</scope>
    <source>
        <strain evidence="12">CCAP 11/173</strain>
    </source>
</reference>
<evidence type="ECO:0000259" key="11">
    <source>
        <dbReference type="Pfam" id="PF10497"/>
    </source>
</evidence>
<evidence type="ECO:0000256" key="3">
    <source>
        <dbReference type="ARBA" id="ARBA00022490"/>
    </source>
</evidence>
<feature type="compositionally biased region" description="Basic residues" evidence="10">
    <location>
        <begin position="490"/>
        <end position="502"/>
    </location>
</feature>
<dbReference type="GO" id="GO:0005737">
    <property type="term" value="C:cytoplasm"/>
    <property type="evidence" value="ECO:0007669"/>
    <property type="project" value="UniProtKB-SubCell"/>
</dbReference>
<evidence type="ECO:0000256" key="4">
    <source>
        <dbReference type="ARBA" id="ARBA00022499"/>
    </source>
</evidence>
<name>A0A835WUS3_9CHLO</name>
<dbReference type="Proteomes" id="UP000613740">
    <property type="component" value="Unassembled WGS sequence"/>
</dbReference>
<protein>
    <recommendedName>
        <fullName evidence="11">Zinc-finger domain-containing protein</fullName>
    </recommendedName>
</protein>
<dbReference type="GO" id="GO:0005634">
    <property type="term" value="C:nucleus"/>
    <property type="evidence" value="ECO:0007669"/>
    <property type="project" value="UniProtKB-SubCell"/>
</dbReference>
<proteinExistence type="predicted"/>
<keyword evidence="8" id="KW-0804">Transcription</keyword>
<feature type="compositionally biased region" description="Basic and acidic residues" evidence="10">
    <location>
        <begin position="88"/>
        <end position="98"/>
    </location>
</feature>
<dbReference type="GO" id="GO:0006355">
    <property type="term" value="P:regulation of DNA-templated transcription"/>
    <property type="evidence" value="ECO:0007669"/>
    <property type="project" value="InterPro"/>
</dbReference>
<feature type="compositionally biased region" description="Acidic residues" evidence="10">
    <location>
        <begin position="308"/>
        <end position="324"/>
    </location>
</feature>